<dbReference type="PANTHER" id="PTHR33116">
    <property type="entry name" value="REVERSE TRANSCRIPTASE ZINC-BINDING DOMAIN-CONTAINING PROTEIN-RELATED-RELATED"/>
    <property type="match status" value="1"/>
</dbReference>
<dbReference type="PANTHER" id="PTHR33116:SF86">
    <property type="entry name" value="REVERSE TRANSCRIPTASE DOMAIN-CONTAINING PROTEIN"/>
    <property type="match status" value="1"/>
</dbReference>
<gene>
    <name evidence="3" type="ORF">F3Y22_tig00110819pilonHSYRG00065</name>
</gene>
<evidence type="ECO:0000313" key="4">
    <source>
        <dbReference type="Proteomes" id="UP000436088"/>
    </source>
</evidence>
<name>A0A6A2ZLS7_HIBSY</name>
<evidence type="ECO:0000259" key="2">
    <source>
        <dbReference type="Pfam" id="PF14111"/>
    </source>
</evidence>
<evidence type="ECO:0000313" key="3">
    <source>
        <dbReference type="EMBL" id="KAE8692961.1"/>
    </source>
</evidence>
<organism evidence="3 4">
    <name type="scientific">Hibiscus syriacus</name>
    <name type="common">Rose of Sharon</name>
    <dbReference type="NCBI Taxonomy" id="106335"/>
    <lineage>
        <taxon>Eukaryota</taxon>
        <taxon>Viridiplantae</taxon>
        <taxon>Streptophyta</taxon>
        <taxon>Embryophyta</taxon>
        <taxon>Tracheophyta</taxon>
        <taxon>Spermatophyta</taxon>
        <taxon>Magnoliopsida</taxon>
        <taxon>eudicotyledons</taxon>
        <taxon>Gunneridae</taxon>
        <taxon>Pentapetalae</taxon>
        <taxon>rosids</taxon>
        <taxon>malvids</taxon>
        <taxon>Malvales</taxon>
        <taxon>Malvaceae</taxon>
        <taxon>Malvoideae</taxon>
        <taxon>Hibiscus</taxon>
    </lineage>
</organism>
<dbReference type="AlphaFoldDB" id="A0A6A2ZLS7"/>
<feature type="region of interest" description="Disordered" evidence="1">
    <location>
        <begin position="357"/>
        <end position="411"/>
    </location>
</feature>
<feature type="region of interest" description="Disordered" evidence="1">
    <location>
        <begin position="447"/>
        <end position="466"/>
    </location>
</feature>
<reference evidence="3" key="1">
    <citation type="submission" date="2019-09" db="EMBL/GenBank/DDBJ databases">
        <title>Draft genome information of white flower Hibiscus syriacus.</title>
        <authorList>
            <person name="Kim Y.-M."/>
        </authorList>
    </citation>
    <scope>NUCLEOTIDE SEQUENCE [LARGE SCALE GENOMIC DNA]</scope>
    <source>
        <strain evidence="3">YM2019G1</strain>
    </source>
</reference>
<protein>
    <recommendedName>
        <fullName evidence="2">DUF4283 domain-containing protein</fullName>
    </recommendedName>
</protein>
<proteinExistence type="predicted"/>
<comment type="caution">
    <text evidence="3">The sequence shown here is derived from an EMBL/GenBank/DDBJ whole genome shotgun (WGS) entry which is preliminary data.</text>
</comment>
<sequence length="1128" mass="129700">MRAMGKLSINKDFGESSKLKIVESSDKGLEEGDRSRVSKRRRRVVGEIKGGYTVVTTIVRDFNQFRGWFGKVQHDGSRWDRQGTSILYILLGADIRWEWQGSRRGWEFKVKSGRAVCRLRRLQYGLLRSLEMSEEVADLMKHLKFTEEESEDISPPRVITEDDVMEMDKWIVVRIIGYKRIDSEVVLWVFRSIWGHARLLESSILKDNMFLFKFKTLSDKQAIMKRTPWSFEGMFLAISHFNLTLSLEEFDFRPLGVWVRIYELLLGYMKIETAEKIGNRIGKTIATDTRPGDGRMGDYLRVRVEIDCTKLLRRCAKMGVYANGELRKCLLKVSPIKRPEESSTRRKEEIIYVEGENNGRSMTSSANNPFLKRETRTHRGRPWMPGRDLLHSSSSNHEDDSDPTDLTGPDSFLPRTFPEVFIVRDRVLIEEQQPNWELSVRVEFGSSSSGKRKIGETSKGKRKVKRVNRQVVHISDSTLNSKVGTSEEEDPSEILEECVGNVLLTAVAEDIRPRSGWFSWASGTRAKMFVYEIIDRFVAKIEWRLLFPKRYMDTVPMASSDHSAILLSLEGAITNSSPRRDYFKFDACWANEDQCWDIVHRVWENNEDSFSVKVGKIGFMLGDWQRSRRSQAKRDEKRLRGSILRLGSGPITDEFCELRRKALADLKDVMDKDEMFWLQRSRVAWLKDGDRNSSFFHARANGRRKKNWIGGLESEGGVWCDRLEDIFGVAMSYFSSLFRSSEATPDEEILQAIDLCVSLCDNEILCRDFAVDEVTIAFSQVNPSKAPGLLNGTMDFNYVNRTIIVLIPKVTSPKLMKQFRPIRLCLVIYKVMSKAIVNHLKPLMHAGVAENQCVFVPGRRISDKFLVAHELIHYLKGSKNGPNKGTAIKGVSDKEIPYLHICFCFVCLPYSLRLKGGTRLRSILAQYEKASGQKVNYEKSNIYFSPNTPNMDRRTFLSELGVVEATDPRNYLGLPLVVGKGKRAAFNFIRDKTDKRIQGWTKRLLSFGGREVFIKLMVQALPAYAMTCYLLPEGVIDDIKSQSRSYWWSGKQNSRGWAMVAWDKICQSKKFGGIGFRDLRLFNIVLFGNQIWRLIQDEHYLAFKVLKAKYFPCSSFFEAKLGAKNSYA</sequence>
<feature type="domain" description="DUF4283" evidence="2">
    <location>
        <begin position="170"/>
        <end position="248"/>
    </location>
</feature>
<accession>A0A6A2ZLS7</accession>
<evidence type="ECO:0000256" key="1">
    <source>
        <dbReference type="SAM" id="MobiDB-lite"/>
    </source>
</evidence>
<feature type="compositionally biased region" description="Polar residues" evidence="1">
    <location>
        <begin position="358"/>
        <end position="368"/>
    </location>
</feature>
<dbReference type="Proteomes" id="UP000436088">
    <property type="component" value="Unassembled WGS sequence"/>
</dbReference>
<dbReference type="InterPro" id="IPR025558">
    <property type="entry name" value="DUF4283"/>
</dbReference>
<dbReference type="Pfam" id="PF14111">
    <property type="entry name" value="DUF4283"/>
    <property type="match status" value="1"/>
</dbReference>
<dbReference type="EMBL" id="VEPZ02001124">
    <property type="protein sequence ID" value="KAE8692961.1"/>
    <property type="molecule type" value="Genomic_DNA"/>
</dbReference>
<keyword evidence="4" id="KW-1185">Reference proteome</keyword>